<accession>A0A5A7P070</accession>
<sequence>MEASVKPETSPPPHSLRSCKYRTDIYPVETTHARKTAQGDEDLGAVRMKPEVAISTDVEVGPLLAGAVLGPARAAPAGGEVGPPNSCQLVLMAPVHHLDRQRAHEVQLESTPTIRTLVQGGPAHQTAPAATIQITLQWIIINIAMTED</sequence>
<organism evidence="1 2">
    <name type="scientific">Striga asiatica</name>
    <name type="common">Asiatic witchweed</name>
    <name type="synonym">Buchnera asiatica</name>
    <dbReference type="NCBI Taxonomy" id="4170"/>
    <lineage>
        <taxon>Eukaryota</taxon>
        <taxon>Viridiplantae</taxon>
        <taxon>Streptophyta</taxon>
        <taxon>Embryophyta</taxon>
        <taxon>Tracheophyta</taxon>
        <taxon>Spermatophyta</taxon>
        <taxon>Magnoliopsida</taxon>
        <taxon>eudicotyledons</taxon>
        <taxon>Gunneridae</taxon>
        <taxon>Pentapetalae</taxon>
        <taxon>asterids</taxon>
        <taxon>lamiids</taxon>
        <taxon>Lamiales</taxon>
        <taxon>Orobanchaceae</taxon>
        <taxon>Buchnereae</taxon>
        <taxon>Striga</taxon>
    </lineage>
</organism>
<evidence type="ECO:0000313" key="1">
    <source>
        <dbReference type="EMBL" id="GER25908.1"/>
    </source>
</evidence>
<keyword evidence="2" id="KW-1185">Reference proteome</keyword>
<dbReference type="AlphaFoldDB" id="A0A5A7P070"/>
<evidence type="ECO:0000313" key="2">
    <source>
        <dbReference type="Proteomes" id="UP000325081"/>
    </source>
</evidence>
<comment type="caution">
    <text evidence="1">The sequence shown here is derived from an EMBL/GenBank/DDBJ whole genome shotgun (WGS) entry which is preliminary data.</text>
</comment>
<dbReference type="Proteomes" id="UP000325081">
    <property type="component" value="Unassembled WGS sequence"/>
</dbReference>
<gene>
    <name evidence="1" type="ORF">STAS_01508</name>
</gene>
<dbReference type="EMBL" id="BKCP01000558">
    <property type="protein sequence ID" value="GER25908.1"/>
    <property type="molecule type" value="Genomic_DNA"/>
</dbReference>
<protein>
    <submittedName>
        <fullName evidence="1">Protein transport protein Sec61 subunit alphaisoform 1</fullName>
    </submittedName>
</protein>
<proteinExistence type="predicted"/>
<reference evidence="2" key="1">
    <citation type="journal article" date="2019" name="Curr. Biol.">
        <title>Genome Sequence of Striga asiatica Provides Insight into the Evolution of Plant Parasitism.</title>
        <authorList>
            <person name="Yoshida S."/>
            <person name="Kim S."/>
            <person name="Wafula E.K."/>
            <person name="Tanskanen J."/>
            <person name="Kim Y.M."/>
            <person name="Honaas L."/>
            <person name="Yang Z."/>
            <person name="Spallek T."/>
            <person name="Conn C.E."/>
            <person name="Ichihashi Y."/>
            <person name="Cheong K."/>
            <person name="Cui S."/>
            <person name="Der J.P."/>
            <person name="Gundlach H."/>
            <person name="Jiao Y."/>
            <person name="Hori C."/>
            <person name="Ishida J.K."/>
            <person name="Kasahara H."/>
            <person name="Kiba T."/>
            <person name="Kim M.S."/>
            <person name="Koo N."/>
            <person name="Laohavisit A."/>
            <person name="Lee Y.H."/>
            <person name="Lumba S."/>
            <person name="McCourt P."/>
            <person name="Mortimer J.C."/>
            <person name="Mutuku J.M."/>
            <person name="Nomura T."/>
            <person name="Sasaki-Sekimoto Y."/>
            <person name="Seto Y."/>
            <person name="Wang Y."/>
            <person name="Wakatake T."/>
            <person name="Sakakibara H."/>
            <person name="Demura T."/>
            <person name="Yamaguchi S."/>
            <person name="Yoneyama K."/>
            <person name="Manabe R.I."/>
            <person name="Nelson D.C."/>
            <person name="Schulman A.H."/>
            <person name="Timko M.P."/>
            <person name="dePamphilis C.W."/>
            <person name="Choi D."/>
            <person name="Shirasu K."/>
        </authorList>
    </citation>
    <scope>NUCLEOTIDE SEQUENCE [LARGE SCALE GENOMIC DNA]</scope>
    <source>
        <strain evidence="2">cv. UVA1</strain>
    </source>
</reference>
<name>A0A5A7P070_STRAF</name>